<name>A0A1U9Z5Y8_9HYPH</name>
<evidence type="ECO:0000313" key="4">
    <source>
        <dbReference type="Proteomes" id="UP000191135"/>
    </source>
</evidence>
<feature type="transmembrane region" description="Helical" evidence="1">
    <location>
        <begin position="200"/>
        <end position="221"/>
    </location>
</feature>
<feature type="transmembrane region" description="Helical" evidence="1">
    <location>
        <begin position="110"/>
        <end position="136"/>
    </location>
</feature>
<protein>
    <submittedName>
        <fullName evidence="3">Tripartite tricarboxylate transporter TctA family protein</fullName>
    </submittedName>
</protein>
<feature type="domain" description="DUF112" evidence="2">
    <location>
        <begin position="21"/>
        <end position="441"/>
    </location>
</feature>
<feature type="transmembrane region" description="Helical" evidence="1">
    <location>
        <begin position="357"/>
        <end position="379"/>
    </location>
</feature>
<gene>
    <name evidence="3" type="ORF">Mame_03725</name>
</gene>
<feature type="transmembrane region" description="Helical" evidence="1">
    <location>
        <begin position="391"/>
        <end position="410"/>
    </location>
</feature>
<dbReference type="PANTHER" id="PTHR35342:SF5">
    <property type="entry name" value="TRICARBOXYLIC TRANSPORT PROTEIN"/>
    <property type="match status" value="1"/>
</dbReference>
<keyword evidence="1" id="KW-0812">Transmembrane</keyword>
<dbReference type="RefSeq" id="WP_018066676.1">
    <property type="nucleotide sequence ID" value="NZ_AQWH01000026.1"/>
</dbReference>
<keyword evidence="1" id="KW-1133">Transmembrane helix</keyword>
<accession>A0A1U9Z5Y8</accession>
<sequence>MANLFHDLSIGLAVAFSLNGLLYCFLGVFLGTFIGVLPGIGIMATLAMLMPITFHLDPNYALIMLAGIYYGASFGGSTASILMNLPGTATSAVTSIDGYPMAQQGRAGQALFMTAIASFVGSLIGVLLLAGFSVPLARVALRFGPQEYVALMALGLIAASVIGAGRSIRSLASVSLGLALGLIGLDLNSGVARFTFGQPFLFDGLPLVAVAIGLFGLPEIIANAGRESMPKVNQARIRMKDMMPTREDWKRSTMPMLRGSGIGAFFGALPGTGGLVATFVSYAFERKVSKRPEEFGKGAIEGVAAPEAANNAAVQAAFIPTLSLGIPGDPVMAIMLGVMMVHGILPGPDVIQSKPDLFWGLIVSFVIGNLMLLVLNLPLVGMWVRLLKIPYNFLFPVIVALTCIGIYSVNYQIADIYILLAFGFLGWGMKTLGFEVAPLLLGFVLGPMIEEYFRRALVVSGGDLGSFFERPIAGTISVVTIAILVWAIASKTWQMVAKRHPREVGNV</sequence>
<evidence type="ECO:0000313" key="3">
    <source>
        <dbReference type="EMBL" id="AQZ53030.1"/>
    </source>
</evidence>
<dbReference type="EMBL" id="CP020330">
    <property type="protein sequence ID" value="AQZ53030.1"/>
    <property type="molecule type" value="Genomic_DNA"/>
</dbReference>
<organism evidence="3 4">
    <name type="scientific">Martelella mediterranea DSM 17316</name>
    <dbReference type="NCBI Taxonomy" id="1122214"/>
    <lineage>
        <taxon>Bacteria</taxon>
        <taxon>Pseudomonadati</taxon>
        <taxon>Pseudomonadota</taxon>
        <taxon>Alphaproteobacteria</taxon>
        <taxon>Hyphomicrobiales</taxon>
        <taxon>Aurantimonadaceae</taxon>
        <taxon>Martelella</taxon>
    </lineage>
</organism>
<feature type="transmembrane region" description="Helical" evidence="1">
    <location>
        <begin position="324"/>
        <end position="345"/>
    </location>
</feature>
<feature type="transmembrane region" description="Helical" evidence="1">
    <location>
        <begin position="467"/>
        <end position="489"/>
    </location>
</feature>
<evidence type="ECO:0000259" key="2">
    <source>
        <dbReference type="Pfam" id="PF01970"/>
    </source>
</evidence>
<keyword evidence="4" id="KW-1185">Reference proteome</keyword>
<dbReference type="PANTHER" id="PTHR35342">
    <property type="entry name" value="TRICARBOXYLIC TRANSPORT PROTEIN"/>
    <property type="match status" value="1"/>
</dbReference>
<keyword evidence="1" id="KW-0472">Membrane</keyword>
<dbReference type="InterPro" id="IPR002823">
    <property type="entry name" value="DUF112_TM"/>
</dbReference>
<feature type="transmembrane region" description="Helical" evidence="1">
    <location>
        <begin position="20"/>
        <end position="49"/>
    </location>
</feature>
<feature type="transmembrane region" description="Helical" evidence="1">
    <location>
        <begin position="148"/>
        <end position="165"/>
    </location>
</feature>
<feature type="transmembrane region" description="Helical" evidence="1">
    <location>
        <begin position="416"/>
        <end position="446"/>
    </location>
</feature>
<dbReference type="STRING" id="1122214.Mame_03725"/>
<dbReference type="OrthoDB" id="9806425at2"/>
<feature type="transmembrane region" description="Helical" evidence="1">
    <location>
        <begin position="171"/>
        <end position="188"/>
    </location>
</feature>
<dbReference type="KEGG" id="mmed:Mame_03725"/>
<dbReference type="AlphaFoldDB" id="A0A1U9Z5Y8"/>
<dbReference type="Pfam" id="PF01970">
    <property type="entry name" value="TctA"/>
    <property type="match status" value="1"/>
</dbReference>
<evidence type="ECO:0000256" key="1">
    <source>
        <dbReference type="SAM" id="Phobius"/>
    </source>
</evidence>
<feature type="transmembrane region" description="Helical" evidence="1">
    <location>
        <begin position="61"/>
        <end position="83"/>
    </location>
</feature>
<reference evidence="3 4" key="1">
    <citation type="submission" date="2017-03" db="EMBL/GenBank/DDBJ databases">
        <title>Foreign affairs: Plasmid Transfer between Roseobacters and Rhizobia.</title>
        <authorList>
            <person name="Bartling P."/>
            <person name="Bunk B."/>
            <person name="Overmann J."/>
            <person name="Brinkmann H."/>
            <person name="Petersen J."/>
        </authorList>
    </citation>
    <scope>NUCLEOTIDE SEQUENCE [LARGE SCALE GENOMIC DNA]</scope>
    <source>
        <strain evidence="3 4">MACL11</strain>
    </source>
</reference>
<feature type="transmembrane region" description="Helical" evidence="1">
    <location>
        <begin position="262"/>
        <end position="284"/>
    </location>
</feature>
<dbReference type="eggNOG" id="COG3333">
    <property type="taxonomic scope" value="Bacteria"/>
</dbReference>
<dbReference type="Proteomes" id="UP000191135">
    <property type="component" value="Chromosome"/>
</dbReference>
<proteinExistence type="predicted"/>